<sequence>MEEAAVVEGLLCGDGQRQILAAKRVCKATSKQRHKLAERVVAPLVMMLHPRQQQQVQDYDTIEAALFALLSLASGSEQNKIHIVKSGAVPAFFWGYSLSSCTANKLAIAASGAIQLLIEFLNSEYTNDNNHQDNNNNNNIIISIQAKLDIIATLHNLSTYHQTIPSIVLSGVVVSLVQLICGYEKSSELVDKAMALLERIVSSSESALTEAASTGGTIQALVEALEEGSPLCKENAVGILVLICQSCRERYRGMILREGVMPGLLQLSVDGTWRAKEMARALLLLLRDCSSHHHGSSRNKQWKNVLLERAMEQIDADERVGTALRLLAIAASGAIQLLIEFLNSEYTNDNNHQDNNNNNNNIIISIQAKLDIMATLHNLSTYHQTIPSIVLSGVVVSLVQLICGYEKSSELVDKAMALLERIVSSSESALTEAASTGGTIQALVEALEEGSPLCKENAVGILVLICQSCRERYRGMILREGVMPGLLQLSVDGTWRAKEMARALLLLLRDCSSHHHGCSRNKQWKNVLLERAMEQIDADERVGTALRLVEETIAKLSA</sequence>
<evidence type="ECO:0000259" key="3">
    <source>
        <dbReference type="Pfam" id="PF25598"/>
    </source>
</evidence>
<gene>
    <name evidence="4" type="ORF">TEA_029407</name>
</gene>
<dbReference type="InterPro" id="IPR011989">
    <property type="entry name" value="ARM-like"/>
</dbReference>
<organism evidence="4 5">
    <name type="scientific">Camellia sinensis var. sinensis</name>
    <name type="common">China tea</name>
    <dbReference type="NCBI Taxonomy" id="542762"/>
    <lineage>
        <taxon>Eukaryota</taxon>
        <taxon>Viridiplantae</taxon>
        <taxon>Streptophyta</taxon>
        <taxon>Embryophyta</taxon>
        <taxon>Tracheophyta</taxon>
        <taxon>Spermatophyta</taxon>
        <taxon>Magnoliopsida</taxon>
        <taxon>eudicotyledons</taxon>
        <taxon>Gunneridae</taxon>
        <taxon>Pentapetalae</taxon>
        <taxon>asterids</taxon>
        <taxon>Ericales</taxon>
        <taxon>Theaceae</taxon>
        <taxon>Camellia</taxon>
    </lineage>
</organism>
<dbReference type="Gene3D" id="1.25.10.10">
    <property type="entry name" value="Leucine-rich Repeat Variant"/>
    <property type="match status" value="4"/>
</dbReference>
<dbReference type="Proteomes" id="UP000306102">
    <property type="component" value="Unassembled WGS sequence"/>
</dbReference>
<dbReference type="Pfam" id="PF25598">
    <property type="entry name" value="ARM_PUB"/>
    <property type="match status" value="2"/>
</dbReference>
<dbReference type="PANTHER" id="PTHR23315">
    <property type="entry name" value="U BOX DOMAIN-CONTAINING"/>
    <property type="match status" value="1"/>
</dbReference>
<dbReference type="PANTHER" id="PTHR23315:SF120">
    <property type="entry name" value="ARM REPEAT SUPERFAMILY PROTEIN"/>
    <property type="match status" value="1"/>
</dbReference>
<feature type="domain" description="U-box" evidence="3">
    <location>
        <begin position="373"/>
        <end position="519"/>
    </location>
</feature>
<name>A0A4S4D0T5_CAMSN</name>
<dbReference type="AlphaFoldDB" id="A0A4S4D0T5"/>
<dbReference type="EMBL" id="SDRB02013201">
    <property type="protein sequence ID" value="THF95688.1"/>
    <property type="molecule type" value="Genomic_DNA"/>
</dbReference>
<keyword evidence="1" id="KW-0677">Repeat</keyword>
<reference evidence="4 5" key="1">
    <citation type="journal article" date="2018" name="Proc. Natl. Acad. Sci. U.S.A.">
        <title>Draft genome sequence of Camellia sinensis var. sinensis provides insights into the evolution of the tea genome and tea quality.</title>
        <authorList>
            <person name="Wei C."/>
            <person name="Yang H."/>
            <person name="Wang S."/>
            <person name="Zhao J."/>
            <person name="Liu C."/>
            <person name="Gao L."/>
            <person name="Xia E."/>
            <person name="Lu Y."/>
            <person name="Tai Y."/>
            <person name="She G."/>
            <person name="Sun J."/>
            <person name="Cao H."/>
            <person name="Tong W."/>
            <person name="Gao Q."/>
            <person name="Li Y."/>
            <person name="Deng W."/>
            <person name="Jiang X."/>
            <person name="Wang W."/>
            <person name="Chen Q."/>
            <person name="Zhang S."/>
            <person name="Li H."/>
            <person name="Wu J."/>
            <person name="Wang P."/>
            <person name="Li P."/>
            <person name="Shi C."/>
            <person name="Zheng F."/>
            <person name="Jian J."/>
            <person name="Huang B."/>
            <person name="Shan D."/>
            <person name="Shi M."/>
            <person name="Fang C."/>
            <person name="Yue Y."/>
            <person name="Li F."/>
            <person name="Li D."/>
            <person name="Wei S."/>
            <person name="Han B."/>
            <person name="Jiang C."/>
            <person name="Yin Y."/>
            <person name="Xia T."/>
            <person name="Zhang Z."/>
            <person name="Bennetzen J.L."/>
            <person name="Zhao S."/>
            <person name="Wan X."/>
        </authorList>
    </citation>
    <scope>NUCLEOTIDE SEQUENCE [LARGE SCALE GENOMIC DNA]</scope>
    <source>
        <strain evidence="5">cv. Shuchazao</strain>
        <tissue evidence="4">Leaf</tissue>
    </source>
</reference>
<dbReference type="SUPFAM" id="SSF48371">
    <property type="entry name" value="ARM repeat"/>
    <property type="match status" value="2"/>
</dbReference>
<dbReference type="InterPro" id="IPR000225">
    <property type="entry name" value="Armadillo"/>
</dbReference>
<keyword evidence="5" id="KW-1185">Reference proteome</keyword>
<evidence type="ECO:0000256" key="1">
    <source>
        <dbReference type="ARBA" id="ARBA00022737"/>
    </source>
</evidence>
<evidence type="ECO:0000313" key="5">
    <source>
        <dbReference type="Proteomes" id="UP000306102"/>
    </source>
</evidence>
<dbReference type="InterPro" id="IPR016024">
    <property type="entry name" value="ARM-type_fold"/>
</dbReference>
<comment type="caution">
    <text evidence="4">The sequence shown here is derived from an EMBL/GenBank/DDBJ whole genome shotgun (WGS) entry which is preliminary data.</text>
</comment>
<evidence type="ECO:0000313" key="4">
    <source>
        <dbReference type="EMBL" id="THF95688.1"/>
    </source>
</evidence>
<keyword evidence="2" id="KW-0833">Ubl conjugation pathway</keyword>
<accession>A0A4S4D0T5</accession>
<dbReference type="SMART" id="SM00185">
    <property type="entry name" value="ARM"/>
    <property type="match status" value="7"/>
</dbReference>
<feature type="domain" description="U-box" evidence="3">
    <location>
        <begin position="10"/>
        <end position="292"/>
    </location>
</feature>
<protein>
    <recommendedName>
        <fullName evidence="3">U-box domain-containing protein</fullName>
    </recommendedName>
</protein>
<evidence type="ECO:0000256" key="2">
    <source>
        <dbReference type="ARBA" id="ARBA00022786"/>
    </source>
</evidence>
<dbReference type="InterPro" id="IPR058678">
    <property type="entry name" value="ARM_PUB"/>
</dbReference>
<proteinExistence type="predicted"/>